<dbReference type="PANTHER" id="PTHR43798:SF33">
    <property type="entry name" value="HYDROLASE, PUTATIVE (AFU_ORTHOLOGUE AFUA_2G14860)-RELATED"/>
    <property type="match status" value="1"/>
</dbReference>
<evidence type="ECO:0000259" key="3">
    <source>
        <dbReference type="Pfam" id="PF00561"/>
    </source>
</evidence>
<dbReference type="SUPFAM" id="SSF53474">
    <property type="entry name" value="alpha/beta-Hydrolases"/>
    <property type="match status" value="1"/>
</dbReference>
<sequence>MKGTFIKIRGKSLYVEIHGNEEAPPLLYLHGGPGESCYEFMIHQADRLSEKLRLISMDQRGVWRSEAIEEDEPLTIYDLVEDCEQLRRQLGIQKWAVLGHSFGGLLGVLYAIHYPNSVSSLILEGPSFDLIKSIRNWLRKAASLYESIGDAEKMAACIDIANGAQTPPEILDAFIELGQGLGDLRMKVYTPNGGSNYTKMIYSEREREEFGRRTNIHVSKIFAEGRIFDSLLPKLKELTLPVLLIKGRHDPIICEEQTDSFVNDVRNGHLKVYEESGHLLHFEEPERFAMDVIQFILESNHN</sequence>
<evidence type="ECO:0000313" key="4">
    <source>
        <dbReference type="EMBL" id="MBP1894046.1"/>
    </source>
</evidence>
<accession>A0ABS4FCR9</accession>
<dbReference type="PRINTS" id="PR00793">
    <property type="entry name" value="PROAMNOPTASE"/>
</dbReference>
<dbReference type="Proteomes" id="UP000706926">
    <property type="component" value="Unassembled WGS sequence"/>
</dbReference>
<dbReference type="Pfam" id="PF00561">
    <property type="entry name" value="Abhydrolase_1"/>
    <property type="match status" value="1"/>
</dbReference>
<dbReference type="GeneID" id="95405106"/>
<dbReference type="PANTHER" id="PTHR43798">
    <property type="entry name" value="MONOACYLGLYCEROL LIPASE"/>
    <property type="match status" value="1"/>
</dbReference>
<dbReference type="InterPro" id="IPR002410">
    <property type="entry name" value="Peptidase_S33"/>
</dbReference>
<dbReference type="InterPro" id="IPR000073">
    <property type="entry name" value="AB_hydrolase_1"/>
</dbReference>
<dbReference type="InterPro" id="IPR050266">
    <property type="entry name" value="AB_hydrolase_sf"/>
</dbReference>
<name>A0ABS4FCR9_9BACL</name>
<proteinExistence type="inferred from homology"/>
<dbReference type="EC" id="3.4.11.5" evidence="4"/>
<keyword evidence="5" id="KW-1185">Reference proteome</keyword>
<reference evidence="4 5" key="1">
    <citation type="submission" date="2021-03" db="EMBL/GenBank/DDBJ databases">
        <title>Genomic Encyclopedia of Type Strains, Phase IV (KMG-IV): sequencing the most valuable type-strain genomes for metagenomic binning, comparative biology and taxonomic classification.</title>
        <authorList>
            <person name="Goeker M."/>
        </authorList>
    </citation>
    <scope>NUCLEOTIDE SEQUENCE [LARGE SCALE GENOMIC DNA]</scope>
    <source>
        <strain evidence="4 5">DSM 15596</strain>
    </source>
</reference>
<evidence type="ECO:0000256" key="2">
    <source>
        <dbReference type="ARBA" id="ARBA00022801"/>
    </source>
</evidence>
<evidence type="ECO:0000256" key="1">
    <source>
        <dbReference type="ARBA" id="ARBA00010088"/>
    </source>
</evidence>
<dbReference type="Gene3D" id="3.40.50.1820">
    <property type="entry name" value="alpha/beta hydrolase"/>
    <property type="match status" value="1"/>
</dbReference>
<comment type="caution">
    <text evidence="4">The sequence shown here is derived from an EMBL/GenBank/DDBJ whole genome shotgun (WGS) entry which is preliminary data.</text>
</comment>
<organism evidence="4 5">
    <name type="scientific">Paenibacillus lactis</name>
    <dbReference type="NCBI Taxonomy" id="228574"/>
    <lineage>
        <taxon>Bacteria</taxon>
        <taxon>Bacillati</taxon>
        <taxon>Bacillota</taxon>
        <taxon>Bacilli</taxon>
        <taxon>Bacillales</taxon>
        <taxon>Paenibacillaceae</taxon>
        <taxon>Paenibacillus</taxon>
    </lineage>
</organism>
<dbReference type="RefSeq" id="WP_028404238.1">
    <property type="nucleotide sequence ID" value="NZ_CP139098.1"/>
</dbReference>
<feature type="domain" description="AB hydrolase-1" evidence="3">
    <location>
        <begin position="24"/>
        <end position="137"/>
    </location>
</feature>
<evidence type="ECO:0000313" key="5">
    <source>
        <dbReference type="Proteomes" id="UP000706926"/>
    </source>
</evidence>
<dbReference type="EMBL" id="JAGGKI010000007">
    <property type="protein sequence ID" value="MBP1894046.1"/>
    <property type="molecule type" value="Genomic_DNA"/>
</dbReference>
<dbReference type="PRINTS" id="PR00111">
    <property type="entry name" value="ABHYDROLASE"/>
</dbReference>
<keyword evidence="2 4" id="KW-0378">Hydrolase</keyword>
<dbReference type="GO" id="GO:0004177">
    <property type="term" value="F:aminopeptidase activity"/>
    <property type="evidence" value="ECO:0007669"/>
    <property type="project" value="UniProtKB-KW"/>
</dbReference>
<dbReference type="InterPro" id="IPR029058">
    <property type="entry name" value="AB_hydrolase_fold"/>
</dbReference>
<keyword evidence="4" id="KW-0031">Aminopeptidase</keyword>
<keyword evidence="4" id="KW-0645">Protease</keyword>
<protein>
    <submittedName>
        <fullName evidence="4">Proline iminopeptidase</fullName>
        <ecNumber evidence="4">3.4.11.5</ecNumber>
    </submittedName>
</protein>
<gene>
    <name evidence="4" type="ORF">J2Z18_003149</name>
</gene>
<comment type="similarity">
    <text evidence="1">Belongs to the peptidase S33 family.</text>
</comment>